<dbReference type="PANTHER" id="PTHR30154:SF34">
    <property type="entry name" value="TRANSCRIPTIONAL REGULATOR AZLB"/>
    <property type="match status" value="1"/>
</dbReference>
<feature type="domain" description="HTH asnC-type" evidence="4">
    <location>
        <begin position="7"/>
        <end position="68"/>
    </location>
</feature>
<reference evidence="5" key="1">
    <citation type="journal article" date="2015" name="Nature">
        <title>Complex archaea that bridge the gap between prokaryotes and eukaryotes.</title>
        <authorList>
            <person name="Spang A."/>
            <person name="Saw J.H."/>
            <person name="Jorgensen S.L."/>
            <person name="Zaremba-Niedzwiedzka K."/>
            <person name="Martijn J."/>
            <person name="Lind A.E."/>
            <person name="van Eijk R."/>
            <person name="Schleper C."/>
            <person name="Guy L."/>
            <person name="Ettema T.J."/>
        </authorList>
    </citation>
    <scope>NUCLEOTIDE SEQUENCE</scope>
</reference>
<dbReference type="Gene3D" id="1.10.10.10">
    <property type="entry name" value="Winged helix-like DNA-binding domain superfamily/Winged helix DNA-binding domain"/>
    <property type="match status" value="1"/>
</dbReference>
<dbReference type="GO" id="GO:0005829">
    <property type="term" value="C:cytosol"/>
    <property type="evidence" value="ECO:0007669"/>
    <property type="project" value="TreeGrafter"/>
</dbReference>
<evidence type="ECO:0000256" key="3">
    <source>
        <dbReference type="ARBA" id="ARBA00023163"/>
    </source>
</evidence>
<keyword evidence="2" id="KW-0238">DNA-binding</keyword>
<dbReference type="EMBL" id="LAZR01013881">
    <property type="protein sequence ID" value="KKM19901.1"/>
    <property type="molecule type" value="Genomic_DNA"/>
</dbReference>
<dbReference type="InterPro" id="IPR000485">
    <property type="entry name" value="AsnC-type_HTH_dom"/>
</dbReference>
<evidence type="ECO:0000256" key="1">
    <source>
        <dbReference type="ARBA" id="ARBA00023015"/>
    </source>
</evidence>
<dbReference type="PANTHER" id="PTHR30154">
    <property type="entry name" value="LEUCINE-RESPONSIVE REGULATORY PROTEIN"/>
    <property type="match status" value="1"/>
</dbReference>
<protein>
    <recommendedName>
        <fullName evidence="4">HTH asnC-type domain-containing protein</fullName>
    </recommendedName>
</protein>
<dbReference type="SUPFAM" id="SSF46785">
    <property type="entry name" value="Winged helix' DNA-binding domain"/>
    <property type="match status" value="1"/>
</dbReference>
<dbReference type="CDD" id="cd00090">
    <property type="entry name" value="HTH_ARSR"/>
    <property type="match status" value="1"/>
</dbReference>
<dbReference type="InterPro" id="IPR011008">
    <property type="entry name" value="Dimeric_a/b-barrel"/>
</dbReference>
<organism evidence="5">
    <name type="scientific">marine sediment metagenome</name>
    <dbReference type="NCBI Taxonomy" id="412755"/>
    <lineage>
        <taxon>unclassified sequences</taxon>
        <taxon>metagenomes</taxon>
        <taxon>ecological metagenomes</taxon>
    </lineage>
</organism>
<accession>A0A0F9HWU6</accession>
<dbReference type="PRINTS" id="PR00033">
    <property type="entry name" value="HTHASNC"/>
</dbReference>
<dbReference type="AlphaFoldDB" id="A0A0F9HWU6"/>
<dbReference type="InterPro" id="IPR019888">
    <property type="entry name" value="Tscrpt_reg_AsnC-like"/>
</dbReference>
<dbReference type="GO" id="GO:0043565">
    <property type="term" value="F:sequence-specific DNA binding"/>
    <property type="evidence" value="ECO:0007669"/>
    <property type="project" value="InterPro"/>
</dbReference>
<dbReference type="Gene3D" id="3.30.70.920">
    <property type="match status" value="1"/>
</dbReference>
<dbReference type="Pfam" id="PF13412">
    <property type="entry name" value="HTH_24"/>
    <property type="match status" value="1"/>
</dbReference>
<evidence type="ECO:0000313" key="5">
    <source>
        <dbReference type="EMBL" id="KKM19901.1"/>
    </source>
</evidence>
<dbReference type="InterPro" id="IPR036388">
    <property type="entry name" value="WH-like_DNA-bd_sf"/>
</dbReference>
<dbReference type="InterPro" id="IPR036390">
    <property type="entry name" value="WH_DNA-bd_sf"/>
</dbReference>
<dbReference type="GO" id="GO:0043200">
    <property type="term" value="P:response to amino acid"/>
    <property type="evidence" value="ECO:0007669"/>
    <property type="project" value="TreeGrafter"/>
</dbReference>
<keyword evidence="3" id="KW-0804">Transcription</keyword>
<evidence type="ECO:0000259" key="4">
    <source>
        <dbReference type="PROSITE" id="PS50956"/>
    </source>
</evidence>
<dbReference type="Pfam" id="PF01037">
    <property type="entry name" value="AsnC_trans_reg"/>
    <property type="match status" value="1"/>
</dbReference>
<gene>
    <name evidence="5" type="ORF">LCGC14_1650900</name>
</gene>
<dbReference type="SUPFAM" id="SSF54909">
    <property type="entry name" value="Dimeric alpha+beta barrel"/>
    <property type="match status" value="1"/>
</dbReference>
<keyword evidence="1" id="KW-0805">Transcription regulation</keyword>
<dbReference type="InterPro" id="IPR019887">
    <property type="entry name" value="Tscrpt_reg_AsnC/Lrp_C"/>
</dbReference>
<dbReference type="InterPro" id="IPR011991">
    <property type="entry name" value="ArsR-like_HTH"/>
</dbReference>
<comment type="caution">
    <text evidence="5">The sequence shown here is derived from an EMBL/GenBank/DDBJ whole genome shotgun (WGS) entry which is preliminary data.</text>
</comment>
<dbReference type="PROSITE" id="PS50956">
    <property type="entry name" value="HTH_ASNC_2"/>
    <property type="match status" value="1"/>
</dbReference>
<name>A0A0F9HWU6_9ZZZZ</name>
<proteinExistence type="predicted"/>
<evidence type="ECO:0000256" key="2">
    <source>
        <dbReference type="ARBA" id="ARBA00023125"/>
    </source>
</evidence>
<dbReference type="SMART" id="SM00344">
    <property type="entry name" value="HTH_ASNC"/>
    <property type="match status" value="1"/>
</dbReference>
<sequence>MKKEKSLDDIDRQILRILQKDARTSYREIQEQLGISIGTIHNRISKLKENGIIEGYTLRLNNVKLGYKLTFLIRINIDGKHTEELLEDLKKIPEVCSIFHTTGEQSAALVCRFQESEQVHDFITTLNKREYIIRTVSNMVLKEYKNTIFVEI</sequence>